<dbReference type="GeneTree" id="ENSGT00940000156031"/>
<dbReference type="PANTHER" id="PTHR45911:SF3">
    <property type="entry name" value="DYSFERLIN-RELATED"/>
    <property type="match status" value="1"/>
</dbReference>
<evidence type="ECO:0000313" key="7">
    <source>
        <dbReference type="Proteomes" id="UP000016665"/>
    </source>
</evidence>
<name>A0A803W7H7_FICAL</name>
<keyword evidence="3" id="KW-0106">Calcium</keyword>
<accession>A0A803W7H7</accession>
<dbReference type="AlphaFoldDB" id="A0A803W7H7"/>
<comment type="similarity">
    <text evidence="1">Belongs to the MCTP family.</text>
</comment>
<dbReference type="SUPFAM" id="SSF49562">
    <property type="entry name" value="C2 domain (Calcium/lipid-binding domain, CaLB)"/>
    <property type="match status" value="1"/>
</dbReference>
<dbReference type="GO" id="GO:0005509">
    <property type="term" value="F:calcium ion binding"/>
    <property type="evidence" value="ECO:0007669"/>
    <property type="project" value="TreeGrafter"/>
</dbReference>
<dbReference type="Gene3D" id="2.60.40.150">
    <property type="entry name" value="C2 domain"/>
    <property type="match status" value="1"/>
</dbReference>
<evidence type="ECO:0000259" key="5">
    <source>
        <dbReference type="Pfam" id="PF00168"/>
    </source>
</evidence>
<protein>
    <submittedName>
        <fullName evidence="6">Multiple C2 and transmembrane domain containing 1</fullName>
    </submittedName>
</protein>
<organism evidence="6 7">
    <name type="scientific">Ficedula albicollis</name>
    <name type="common">Collared flycatcher</name>
    <name type="synonym">Muscicapa albicollis</name>
    <dbReference type="NCBI Taxonomy" id="59894"/>
    <lineage>
        <taxon>Eukaryota</taxon>
        <taxon>Metazoa</taxon>
        <taxon>Chordata</taxon>
        <taxon>Craniata</taxon>
        <taxon>Vertebrata</taxon>
        <taxon>Euteleostomi</taxon>
        <taxon>Archelosauria</taxon>
        <taxon>Archosauria</taxon>
        <taxon>Dinosauria</taxon>
        <taxon>Saurischia</taxon>
        <taxon>Theropoda</taxon>
        <taxon>Coelurosauria</taxon>
        <taxon>Aves</taxon>
        <taxon>Neognathae</taxon>
        <taxon>Neoaves</taxon>
        <taxon>Telluraves</taxon>
        <taxon>Australaves</taxon>
        <taxon>Passeriformes</taxon>
        <taxon>Muscicapidae</taxon>
        <taxon>Ficedula</taxon>
    </lineage>
</organism>
<proteinExistence type="inferred from homology"/>
<evidence type="ECO:0000313" key="6">
    <source>
        <dbReference type="Ensembl" id="ENSFALP00000030933.1"/>
    </source>
</evidence>
<keyword evidence="4" id="KW-1133">Transmembrane helix</keyword>
<dbReference type="InterPro" id="IPR000008">
    <property type="entry name" value="C2_dom"/>
</dbReference>
<keyword evidence="4" id="KW-0812">Transmembrane</keyword>
<keyword evidence="7" id="KW-1185">Reference proteome</keyword>
<keyword evidence="2" id="KW-0479">Metal-binding</keyword>
<dbReference type="Pfam" id="PF00168">
    <property type="entry name" value="C2"/>
    <property type="match status" value="1"/>
</dbReference>
<evidence type="ECO:0000256" key="4">
    <source>
        <dbReference type="SAM" id="Phobius"/>
    </source>
</evidence>
<dbReference type="GO" id="GO:0046928">
    <property type="term" value="P:regulation of neurotransmitter secretion"/>
    <property type="evidence" value="ECO:0007669"/>
    <property type="project" value="TreeGrafter"/>
</dbReference>
<evidence type="ECO:0000256" key="1">
    <source>
        <dbReference type="ARBA" id="ARBA00007923"/>
    </source>
</evidence>
<feature type="transmembrane region" description="Helical" evidence="4">
    <location>
        <begin position="188"/>
        <end position="213"/>
    </location>
</feature>
<evidence type="ECO:0000256" key="3">
    <source>
        <dbReference type="ARBA" id="ARBA00022837"/>
    </source>
</evidence>
<dbReference type="Ensembl" id="ENSFALT00000035327.1">
    <property type="protein sequence ID" value="ENSFALP00000030933.1"/>
    <property type="gene ID" value="ENSFALG00000009081.2"/>
</dbReference>
<keyword evidence="4" id="KW-0472">Membrane</keyword>
<gene>
    <name evidence="6" type="primary">MCTP1</name>
</gene>
<sequence>MEKVPLRNGICGSRTVVFWNFCASLFPTPRATTVQPQNSESLLTKFAQALEHRHTRTLNCPLSFQHSQISRIFQEEDFSACPELIQEVLGHLPEEPGLQPPSFCRPLPLMDQDCTSQPWPTITHALQKPQFQTQSLRLSDLHRKSQLWRGIVSVTLIEGCELKAMDANGLSDPYVKFRLGHQKYKSKVILAVTEFFFKCFVPVWCFLACMTFNSGGDLLLY</sequence>
<feature type="domain" description="C2" evidence="5">
    <location>
        <begin position="151"/>
        <end position="189"/>
    </location>
</feature>
<reference evidence="6" key="2">
    <citation type="submission" date="2025-08" db="UniProtKB">
        <authorList>
            <consortium name="Ensembl"/>
        </authorList>
    </citation>
    <scope>IDENTIFICATION</scope>
</reference>
<dbReference type="InterPro" id="IPR035892">
    <property type="entry name" value="C2_domain_sf"/>
</dbReference>
<reference evidence="6 7" key="1">
    <citation type="journal article" date="2012" name="Nature">
        <title>The genomic landscape of species divergence in Ficedula flycatchers.</title>
        <authorList>
            <person name="Ellegren H."/>
            <person name="Smeds L."/>
            <person name="Burri R."/>
            <person name="Olason P.I."/>
            <person name="Backstrom N."/>
            <person name="Kawakami T."/>
            <person name="Kunstner A."/>
            <person name="Makinen H."/>
            <person name="Nadachowska-Brzyska K."/>
            <person name="Qvarnstrom A."/>
            <person name="Uebbing S."/>
            <person name="Wolf J.B."/>
        </authorList>
    </citation>
    <scope>NUCLEOTIDE SEQUENCE [LARGE SCALE GENOMIC DNA]</scope>
</reference>
<evidence type="ECO:0000256" key="2">
    <source>
        <dbReference type="ARBA" id="ARBA00022723"/>
    </source>
</evidence>
<dbReference type="PANTHER" id="PTHR45911">
    <property type="entry name" value="C2 DOMAIN-CONTAINING PROTEIN"/>
    <property type="match status" value="1"/>
</dbReference>
<reference evidence="6" key="3">
    <citation type="submission" date="2025-09" db="UniProtKB">
        <authorList>
            <consortium name="Ensembl"/>
        </authorList>
    </citation>
    <scope>IDENTIFICATION</scope>
</reference>
<dbReference type="Proteomes" id="UP000016665">
    <property type="component" value="Chromosome Z"/>
</dbReference>
<dbReference type="GO" id="GO:0030672">
    <property type="term" value="C:synaptic vesicle membrane"/>
    <property type="evidence" value="ECO:0007669"/>
    <property type="project" value="TreeGrafter"/>
</dbReference>